<reference evidence="1 2" key="2">
    <citation type="submission" date="2013-04" db="EMBL/GenBank/DDBJ databases">
        <title>Comparative genomics of 12 strains of Erwinia amylovora identifies a pan-genome with a large conserved core and provides insights into host specificity.</title>
        <authorList>
            <person name="Mann R.A."/>
            <person name="Smits T.H.M."/>
            <person name="Buehlmann A."/>
            <person name="Blom J."/>
            <person name="Goesmann A."/>
            <person name="Frey J.E."/>
            <person name="Plummer K.M."/>
            <person name="Beer S.V."/>
            <person name="Luck J."/>
            <person name="Duffy B."/>
            <person name="Rodoni B."/>
        </authorList>
    </citation>
    <scope>NUCLEOTIDE SEQUENCE [LARGE SCALE GENOMIC DNA]</scope>
    <source>
        <strain evidence="2">CFBP 1232</strain>
    </source>
</reference>
<reference evidence="1 2" key="1">
    <citation type="submission" date="2012-11" db="EMBL/GenBank/DDBJ databases">
        <authorList>
            <person name="Linke B."/>
        </authorList>
    </citation>
    <scope>NUCLEOTIDE SEQUENCE [LARGE SCALE GENOMIC DNA]</scope>
    <source>
        <strain evidence="2">CFBP 1232</strain>
    </source>
</reference>
<dbReference type="Proteomes" id="UP000013111">
    <property type="component" value="Unassembled WGS sequence"/>
</dbReference>
<gene>
    <name evidence="1" type="ORF">BN437_1806</name>
</gene>
<accession>A0A831A2P9</accession>
<proteinExistence type="predicted"/>
<dbReference type="AlphaFoldDB" id="A0A831A2P9"/>
<evidence type="ECO:0000313" key="1">
    <source>
        <dbReference type="EMBL" id="CCO93736.1"/>
    </source>
</evidence>
<comment type="caution">
    <text evidence="1">The sequence shown here is derived from an EMBL/GenBank/DDBJ whole genome shotgun (WGS) entry which is preliminary data.</text>
</comment>
<evidence type="ECO:0000313" key="2">
    <source>
        <dbReference type="Proteomes" id="UP000013111"/>
    </source>
</evidence>
<dbReference type="EMBL" id="CAPB01000015">
    <property type="protein sequence ID" value="CCO93736.1"/>
    <property type="molecule type" value="Genomic_DNA"/>
</dbReference>
<sequence length="34" mass="3954">MGSNTDEATDAWFNNHVDLNDETFFMNLVTQYGR</sequence>
<name>A0A831A2P9_ERWAM</name>
<organism evidence="1 2">
    <name type="scientific">Erwinia amylovora NBRC 12687 = CFBP 1232</name>
    <dbReference type="NCBI Taxonomy" id="1219359"/>
    <lineage>
        <taxon>Bacteria</taxon>
        <taxon>Pseudomonadati</taxon>
        <taxon>Pseudomonadota</taxon>
        <taxon>Gammaproteobacteria</taxon>
        <taxon>Enterobacterales</taxon>
        <taxon>Erwiniaceae</taxon>
        <taxon>Erwinia</taxon>
    </lineage>
</organism>
<protein>
    <submittedName>
        <fullName evidence="1">Uncharacterized protein</fullName>
    </submittedName>
</protein>